<dbReference type="Proteomes" id="UP001497444">
    <property type="component" value="Chromosome 4"/>
</dbReference>
<sequence>MLKLLLDGDENQTADLFSPVTLSLQLSPPETILDLEDEKPQDWYAHAKIPDPEASKPDDRDEEAPRELKMRKQRSQRLVDICAKNWLDDEPYEVDDLDAVKPEDWDDEEDGEWEPPKIFNPKWEEAPGCCELAHLTKKNPTYKGKWKVLMIDNPAYHGVASEHRDTTWKPKFHMEKKKEKLVWDRSNIISAVGGIKVTVPKLKEEDIVVPVDAVISNEEAGVEEDIIEPAAETEGGEASTAHCRTRRDTYVDYTRATLISYMIHWEACFSFVKLWQ</sequence>
<evidence type="ECO:0008006" key="9">
    <source>
        <dbReference type="Google" id="ProtNLM"/>
    </source>
</evidence>
<dbReference type="SUPFAM" id="SSF63887">
    <property type="entry name" value="P-domain of calnexin/calreticulin"/>
    <property type="match status" value="1"/>
</dbReference>
<comment type="subcellular location">
    <subcellularLocation>
        <location evidence="1">Endoplasmic reticulum membrane</location>
        <topology evidence="1">Single-pass membrane protein</topology>
    </subcellularLocation>
</comment>
<proteinExistence type="inferred from homology"/>
<dbReference type="Gene3D" id="2.10.250.10">
    <property type="entry name" value="Calreticulin/calnexin, P domain"/>
    <property type="match status" value="1"/>
</dbReference>
<evidence type="ECO:0000256" key="1">
    <source>
        <dbReference type="ARBA" id="ARBA00004389"/>
    </source>
</evidence>
<evidence type="ECO:0000256" key="4">
    <source>
        <dbReference type="ARBA" id="ARBA00023136"/>
    </source>
</evidence>
<evidence type="ECO:0000256" key="2">
    <source>
        <dbReference type="ARBA" id="ARBA00022692"/>
    </source>
</evidence>
<keyword evidence="5" id="KW-0256">Endoplasmic reticulum</keyword>
<accession>A0ABP0WWI4</accession>
<keyword evidence="5" id="KW-0143">Chaperone</keyword>
<name>A0ABP0WWI4_9BRYO</name>
<keyword evidence="4" id="KW-0472">Membrane</keyword>
<dbReference type="PRINTS" id="PR00626">
    <property type="entry name" value="CALRETICULIN"/>
</dbReference>
<dbReference type="InterPro" id="IPR009033">
    <property type="entry name" value="Calreticulin/calnexin_P_dom_sf"/>
</dbReference>
<feature type="region of interest" description="Disordered" evidence="6">
    <location>
        <begin position="31"/>
        <end position="71"/>
    </location>
</feature>
<organism evidence="7 8">
    <name type="scientific">Sphagnum jensenii</name>
    <dbReference type="NCBI Taxonomy" id="128206"/>
    <lineage>
        <taxon>Eukaryota</taxon>
        <taxon>Viridiplantae</taxon>
        <taxon>Streptophyta</taxon>
        <taxon>Embryophyta</taxon>
        <taxon>Bryophyta</taxon>
        <taxon>Sphagnophytina</taxon>
        <taxon>Sphagnopsida</taxon>
        <taxon>Sphagnales</taxon>
        <taxon>Sphagnaceae</taxon>
        <taxon>Sphagnum</taxon>
    </lineage>
</organism>
<evidence type="ECO:0000256" key="5">
    <source>
        <dbReference type="RuleBase" id="RU362126"/>
    </source>
</evidence>
<evidence type="ECO:0000313" key="8">
    <source>
        <dbReference type="Proteomes" id="UP001497444"/>
    </source>
</evidence>
<evidence type="ECO:0000313" key="7">
    <source>
        <dbReference type="EMBL" id="CAK9271235.1"/>
    </source>
</evidence>
<evidence type="ECO:0000256" key="6">
    <source>
        <dbReference type="SAM" id="MobiDB-lite"/>
    </source>
</evidence>
<dbReference type="InterPro" id="IPR001580">
    <property type="entry name" value="Calret/calnex"/>
</dbReference>
<keyword evidence="3" id="KW-1133">Transmembrane helix</keyword>
<protein>
    <recommendedName>
        <fullName evidence="9">Calreticulin</fullName>
    </recommendedName>
</protein>
<reference evidence="7" key="1">
    <citation type="submission" date="2024-02" db="EMBL/GenBank/DDBJ databases">
        <authorList>
            <consortium name="ELIXIR-Norway"/>
            <consortium name="Elixir Norway"/>
        </authorList>
    </citation>
    <scope>NUCLEOTIDE SEQUENCE</scope>
</reference>
<gene>
    <name evidence="7" type="ORF">CSSPJE1EN1_LOCUS16713</name>
</gene>
<dbReference type="InterPro" id="IPR018124">
    <property type="entry name" value="Calret/calnex_CS"/>
</dbReference>
<feature type="compositionally biased region" description="Basic and acidic residues" evidence="6">
    <location>
        <begin position="48"/>
        <end position="70"/>
    </location>
</feature>
<dbReference type="PANTHER" id="PTHR11073:SF1">
    <property type="entry name" value="CALNEXIN 14D-RELATED"/>
    <property type="match status" value="1"/>
</dbReference>
<dbReference type="Pfam" id="PF00262">
    <property type="entry name" value="Calreticulin"/>
    <property type="match status" value="1"/>
</dbReference>
<comment type="similarity">
    <text evidence="5">Belongs to the calreticulin family.</text>
</comment>
<dbReference type="PROSITE" id="PS00805">
    <property type="entry name" value="CALRETICULIN_REPEAT"/>
    <property type="match status" value="1"/>
</dbReference>
<dbReference type="PANTHER" id="PTHR11073">
    <property type="entry name" value="CALRETICULIN AND CALNEXIN"/>
    <property type="match status" value="1"/>
</dbReference>
<keyword evidence="8" id="KW-1185">Reference proteome</keyword>
<keyword evidence="2" id="KW-0812">Transmembrane</keyword>
<evidence type="ECO:0000256" key="3">
    <source>
        <dbReference type="ARBA" id="ARBA00022989"/>
    </source>
</evidence>
<dbReference type="EMBL" id="OZ020099">
    <property type="protein sequence ID" value="CAK9271235.1"/>
    <property type="molecule type" value="Genomic_DNA"/>
</dbReference>